<sequence>MRSVTLLFNDDIIIVTFFEDLNIVMFQEWLYEAIGKLFF</sequence>
<evidence type="ECO:0000313" key="1">
    <source>
        <dbReference type="EMBL" id="QPL15642.1"/>
    </source>
</evidence>
<dbReference type="GeneID" id="63660931"/>
<protein>
    <submittedName>
        <fullName evidence="1">Uncharacterized protein</fullName>
    </submittedName>
</protein>
<proteinExistence type="predicted"/>
<keyword evidence="1" id="KW-0496">Mitochondrion</keyword>
<dbReference type="AlphaFoldDB" id="A0A7T0M444"/>
<reference evidence="1" key="1">
    <citation type="journal article" date="2021" name="Genome Biol.">
        <title>Evolutionary history of mitochondrial genomes in Discoba, including the extreme halophile Pleurostomum flabellatum (Heterolobosea).</title>
        <authorList>
            <person name="Ettahi K."/>
            <person name="Lhee D.H."/>
            <person name="Sung J.Y."/>
            <person name="Simpson A.G.B."/>
            <person name="Park J.S."/>
            <person name="Yoon H.S."/>
        </authorList>
    </citation>
    <scope>NUCLEOTIDE SEQUENCE</scope>
</reference>
<geneLocation type="mitochondrion" evidence="1"/>
<dbReference type="RefSeq" id="YP_010049258.1">
    <property type="nucleotide sequence ID" value="NC_054363.1"/>
</dbReference>
<accession>A0A7T0M444</accession>
<name>A0A7T0M444_9EUKA</name>
<dbReference type="EMBL" id="MT843578">
    <property type="protein sequence ID" value="QPL15642.1"/>
    <property type="molecule type" value="Genomic_DNA"/>
</dbReference>
<gene>
    <name evidence="1" type="primary">orf16</name>
</gene>
<organism evidence="1">
    <name type="scientific">Pleurostomum flabellatum</name>
    <dbReference type="NCBI Taxonomy" id="405751"/>
    <lineage>
        <taxon>Eukaryota</taxon>
        <taxon>Discoba</taxon>
        <taxon>Heterolobosea</taxon>
        <taxon>Tulamoebidae</taxon>
        <taxon>Pleurostomum</taxon>
    </lineage>
</organism>